<evidence type="ECO:0000313" key="8">
    <source>
        <dbReference type="RefSeq" id="XP_030515182.2"/>
    </source>
</evidence>
<accession>A0A8B8MYJ1</accession>
<gene>
    <name evidence="8" type="primary">LOC115728908</name>
</gene>
<feature type="region of interest" description="Disordered" evidence="5">
    <location>
        <begin position="1"/>
        <end position="22"/>
    </location>
</feature>
<dbReference type="GO" id="GO:0006355">
    <property type="term" value="P:regulation of DNA-templated transcription"/>
    <property type="evidence" value="ECO:0007669"/>
    <property type="project" value="InterPro"/>
</dbReference>
<dbReference type="KEGG" id="rarg:115728908"/>
<dbReference type="InterPro" id="IPR036093">
    <property type="entry name" value="NAC_dom_sf"/>
</dbReference>
<name>A0A8B8MYJ1_9MYRT</name>
<dbReference type="SUPFAM" id="SSF101941">
    <property type="entry name" value="NAC domain"/>
    <property type="match status" value="1"/>
</dbReference>
<evidence type="ECO:0000256" key="5">
    <source>
        <dbReference type="SAM" id="MobiDB-lite"/>
    </source>
</evidence>
<dbReference type="InterPro" id="IPR003441">
    <property type="entry name" value="NAC-dom"/>
</dbReference>
<dbReference type="Proteomes" id="UP000827889">
    <property type="component" value="Chromosome 11"/>
</dbReference>
<dbReference type="Pfam" id="PF02365">
    <property type="entry name" value="NAM"/>
    <property type="match status" value="1"/>
</dbReference>
<dbReference type="PANTHER" id="PTHR31719:SF43">
    <property type="entry name" value="NAC TRANSCRIPTION FACTOR 56"/>
    <property type="match status" value="1"/>
</dbReference>
<dbReference type="Gene3D" id="2.170.150.80">
    <property type="entry name" value="NAC domain"/>
    <property type="match status" value="1"/>
</dbReference>
<feature type="domain" description="NAC" evidence="6">
    <location>
        <begin position="25"/>
        <end position="133"/>
    </location>
</feature>
<dbReference type="GO" id="GO:0003677">
    <property type="term" value="F:DNA binding"/>
    <property type="evidence" value="ECO:0007669"/>
    <property type="project" value="UniProtKB-KW"/>
</dbReference>
<evidence type="ECO:0000256" key="4">
    <source>
        <dbReference type="ARBA" id="ARBA00023242"/>
    </source>
</evidence>
<evidence type="ECO:0000256" key="2">
    <source>
        <dbReference type="ARBA" id="ARBA00023125"/>
    </source>
</evidence>
<keyword evidence="1" id="KW-0805">Transcription regulation</keyword>
<evidence type="ECO:0000313" key="7">
    <source>
        <dbReference type="Proteomes" id="UP000827889"/>
    </source>
</evidence>
<evidence type="ECO:0000259" key="6">
    <source>
        <dbReference type="PROSITE" id="PS51005"/>
    </source>
</evidence>
<dbReference type="AlphaFoldDB" id="A0A8B8MYJ1"/>
<keyword evidence="4" id="KW-0539">Nucleus</keyword>
<dbReference type="PROSITE" id="PS51005">
    <property type="entry name" value="NAC"/>
    <property type="match status" value="1"/>
</dbReference>
<dbReference type="GeneID" id="115728908"/>
<keyword evidence="7" id="KW-1185">Reference proteome</keyword>
<protein>
    <submittedName>
        <fullName evidence="8">NAC domain-containing protein 83-like</fullName>
    </submittedName>
</protein>
<proteinExistence type="predicted"/>
<evidence type="ECO:0000256" key="3">
    <source>
        <dbReference type="ARBA" id="ARBA00023163"/>
    </source>
</evidence>
<keyword evidence="2" id="KW-0238">DNA-binding</keyword>
<sequence length="133" mass="15645">MSAVPREGNHENESDSSAPWPLSPLPPGFQFLSSDEELARCLRFKIDGHPTLPLAFEFDVFRTEPWNLPGDVKKQRYFFCRIKNKEKFGDSSVPRKRVAGAYGYWKANWHRETSHYPYIEGIQEQTPFLRRRR</sequence>
<dbReference type="RefSeq" id="XP_030515182.2">
    <property type="nucleotide sequence ID" value="XM_030659322.2"/>
</dbReference>
<organism evidence="7 8">
    <name type="scientific">Rhodamnia argentea</name>
    <dbReference type="NCBI Taxonomy" id="178133"/>
    <lineage>
        <taxon>Eukaryota</taxon>
        <taxon>Viridiplantae</taxon>
        <taxon>Streptophyta</taxon>
        <taxon>Embryophyta</taxon>
        <taxon>Tracheophyta</taxon>
        <taxon>Spermatophyta</taxon>
        <taxon>Magnoliopsida</taxon>
        <taxon>eudicotyledons</taxon>
        <taxon>Gunneridae</taxon>
        <taxon>Pentapetalae</taxon>
        <taxon>rosids</taxon>
        <taxon>malvids</taxon>
        <taxon>Myrtales</taxon>
        <taxon>Myrtaceae</taxon>
        <taxon>Myrtoideae</taxon>
        <taxon>Myrteae</taxon>
        <taxon>Australasian group</taxon>
        <taxon>Rhodamnia</taxon>
    </lineage>
</organism>
<keyword evidence="3" id="KW-0804">Transcription</keyword>
<dbReference type="PANTHER" id="PTHR31719">
    <property type="entry name" value="NAC TRANSCRIPTION FACTOR 56"/>
    <property type="match status" value="1"/>
</dbReference>
<evidence type="ECO:0000256" key="1">
    <source>
        <dbReference type="ARBA" id="ARBA00023015"/>
    </source>
</evidence>
<reference evidence="8" key="1">
    <citation type="submission" date="2025-08" db="UniProtKB">
        <authorList>
            <consortium name="RefSeq"/>
        </authorList>
    </citation>
    <scope>IDENTIFICATION</scope>
    <source>
        <tissue evidence="8">Leaf</tissue>
    </source>
</reference>